<feature type="compositionally biased region" description="Gly residues" evidence="10">
    <location>
        <begin position="87"/>
        <end position="98"/>
    </location>
</feature>
<evidence type="ECO:0000256" key="5">
    <source>
        <dbReference type="ARBA" id="ARBA00022553"/>
    </source>
</evidence>
<feature type="compositionally biased region" description="Basic residues" evidence="10">
    <location>
        <begin position="217"/>
        <end position="226"/>
    </location>
</feature>
<protein>
    <recommendedName>
        <fullName evidence="11">Zinc-finger domain-containing protein</fullName>
    </recommendedName>
</protein>
<reference evidence="12 13" key="1">
    <citation type="journal article" date="2010" name="Plant Cell">
        <title>The Chlorella variabilis NC64A genome reveals adaptation to photosymbiosis, coevolution with viruses, and cryptic sex.</title>
        <authorList>
            <person name="Blanc G."/>
            <person name="Duncan G."/>
            <person name="Agarkova I."/>
            <person name="Borodovsky M."/>
            <person name="Gurnon J."/>
            <person name="Kuo A."/>
            <person name="Lindquist E."/>
            <person name="Lucas S."/>
            <person name="Pangilinan J."/>
            <person name="Polle J."/>
            <person name="Salamov A."/>
            <person name="Terry A."/>
            <person name="Yamada T."/>
            <person name="Dunigan D.D."/>
            <person name="Grigoriev I.V."/>
            <person name="Claverie J.M."/>
            <person name="Van Etten J.L."/>
        </authorList>
    </citation>
    <scope>NUCLEOTIDE SEQUENCE [LARGE SCALE GENOMIC DNA]</scope>
    <source>
        <strain evidence="12 13">NC64A</strain>
    </source>
</reference>
<evidence type="ECO:0000313" key="13">
    <source>
        <dbReference type="Proteomes" id="UP000008141"/>
    </source>
</evidence>
<dbReference type="EMBL" id="GL433836">
    <property type="protein sequence ID" value="EFN59272.1"/>
    <property type="molecule type" value="Genomic_DNA"/>
</dbReference>
<dbReference type="PANTHER" id="PTHR31169">
    <property type="entry name" value="OS05G0300700 PROTEIN"/>
    <property type="match status" value="1"/>
</dbReference>
<accession>E1Z413</accession>
<evidence type="ECO:0000256" key="6">
    <source>
        <dbReference type="ARBA" id="ARBA00022843"/>
    </source>
</evidence>
<feature type="compositionally biased region" description="Basic and acidic residues" evidence="10">
    <location>
        <begin position="426"/>
        <end position="456"/>
    </location>
</feature>
<dbReference type="InParanoid" id="E1Z413"/>
<keyword evidence="7" id="KW-0805">Transcription regulation</keyword>
<dbReference type="Proteomes" id="UP000008141">
    <property type="component" value="Unassembled WGS sequence"/>
</dbReference>
<dbReference type="Pfam" id="PF10497">
    <property type="entry name" value="zf-4CXXC_R1"/>
    <property type="match status" value="1"/>
</dbReference>
<dbReference type="eggNOG" id="ENOG502QWH1">
    <property type="taxonomic scope" value="Eukaryota"/>
</dbReference>
<keyword evidence="13" id="KW-1185">Reference proteome</keyword>
<evidence type="ECO:0000256" key="10">
    <source>
        <dbReference type="SAM" id="MobiDB-lite"/>
    </source>
</evidence>
<feature type="compositionally biased region" description="Low complexity" evidence="10">
    <location>
        <begin position="722"/>
        <end position="738"/>
    </location>
</feature>
<feature type="compositionally biased region" description="Basic and acidic residues" evidence="10">
    <location>
        <begin position="755"/>
        <end position="767"/>
    </location>
</feature>
<dbReference type="InterPro" id="IPR040221">
    <property type="entry name" value="CDCA7/CDA7L"/>
</dbReference>
<dbReference type="GO" id="GO:0006355">
    <property type="term" value="P:regulation of DNA-templated transcription"/>
    <property type="evidence" value="ECO:0007669"/>
    <property type="project" value="InterPro"/>
</dbReference>
<dbReference type="OrthoDB" id="298344at2759"/>
<evidence type="ECO:0000256" key="8">
    <source>
        <dbReference type="ARBA" id="ARBA00023163"/>
    </source>
</evidence>
<feature type="compositionally biased region" description="Low complexity" evidence="10">
    <location>
        <begin position="775"/>
        <end position="792"/>
    </location>
</feature>
<keyword evidence="5" id="KW-0597">Phosphoprotein</keyword>
<dbReference type="GeneID" id="17358713"/>
<evidence type="ECO:0000256" key="9">
    <source>
        <dbReference type="ARBA" id="ARBA00023242"/>
    </source>
</evidence>
<name>E1Z413_CHLVA</name>
<feature type="region of interest" description="Disordered" evidence="10">
    <location>
        <begin position="412"/>
        <end position="470"/>
    </location>
</feature>
<evidence type="ECO:0000256" key="1">
    <source>
        <dbReference type="ARBA" id="ARBA00004123"/>
    </source>
</evidence>
<dbReference type="AlphaFoldDB" id="E1Z413"/>
<evidence type="ECO:0000313" key="12">
    <source>
        <dbReference type="EMBL" id="EFN59272.1"/>
    </source>
</evidence>
<keyword evidence="9" id="KW-0539">Nucleus</keyword>
<keyword evidence="8" id="KW-0804">Transcription</keyword>
<feature type="region of interest" description="Disordered" evidence="10">
    <location>
        <begin position="84"/>
        <end position="142"/>
    </location>
</feature>
<keyword evidence="6" id="KW-0832">Ubl conjugation</keyword>
<dbReference type="GO" id="GO:0005634">
    <property type="term" value="C:nucleus"/>
    <property type="evidence" value="ECO:0007669"/>
    <property type="project" value="UniProtKB-SubCell"/>
</dbReference>
<dbReference type="PANTHER" id="PTHR31169:SF23">
    <property type="entry name" value="OS03G0572250 PROTEIN"/>
    <property type="match status" value="1"/>
</dbReference>
<evidence type="ECO:0000256" key="7">
    <source>
        <dbReference type="ARBA" id="ARBA00023015"/>
    </source>
</evidence>
<dbReference type="KEGG" id="cvr:CHLNCDRAFT_49784"/>
<gene>
    <name evidence="12" type="ORF">CHLNCDRAFT_49784</name>
</gene>
<evidence type="ECO:0000256" key="4">
    <source>
        <dbReference type="ARBA" id="ARBA00022499"/>
    </source>
</evidence>
<comment type="subcellular location">
    <subcellularLocation>
        <location evidence="2">Cytoplasm</location>
    </subcellularLocation>
    <subcellularLocation>
        <location evidence="1">Nucleus</location>
    </subcellularLocation>
</comment>
<feature type="domain" description="Zinc-finger" evidence="11">
    <location>
        <begin position="509"/>
        <end position="642"/>
    </location>
</feature>
<evidence type="ECO:0000256" key="3">
    <source>
        <dbReference type="ARBA" id="ARBA00022490"/>
    </source>
</evidence>
<feature type="region of interest" description="Disordered" evidence="10">
    <location>
        <begin position="204"/>
        <end position="234"/>
    </location>
</feature>
<evidence type="ECO:0000259" key="11">
    <source>
        <dbReference type="Pfam" id="PF10497"/>
    </source>
</evidence>
<dbReference type="RefSeq" id="XP_005851374.1">
    <property type="nucleotide sequence ID" value="XM_005851312.1"/>
</dbReference>
<feature type="region of interest" description="Disordered" evidence="10">
    <location>
        <begin position="681"/>
        <end position="792"/>
    </location>
</feature>
<keyword evidence="4" id="KW-1017">Isopeptide bond</keyword>
<dbReference type="GO" id="GO:0005737">
    <property type="term" value="C:cytoplasm"/>
    <property type="evidence" value="ECO:0007669"/>
    <property type="project" value="UniProtKB-SubCell"/>
</dbReference>
<feature type="compositionally biased region" description="Pro residues" evidence="10">
    <location>
        <begin position="114"/>
        <end position="131"/>
    </location>
</feature>
<sequence>MQQARPAAAGQAGLPLGMPFQLIQNINTLSELSGIPVHVLGNPGMQLAAQQLVAQRLMQQQLLAGQLRPVMPAQMLAMQQAQLQQRMGGGGSGGGKKGGGGKKRGRGAAAAHAAPPPMPAYTAPLQPPRPANPYADPGGKAAGRRCHTSGLFFGTFEFQWIGSKRQLTDWEEGLEQFSRECDQPEFKAAIAEVERYRAGGRLPDVFYATPEPEKPRAKARGKKRQARGSEGAEAAAAALVGHTKARAAGRAAEPQEDRSAVVQRRKKQRLQELGLLPPDDSPFTGGRLAPNPNLLLLKPEWEQQYASVIAEHKQQRAALAERRRALADARAKAAAEAKAVAEAAAAASVAAPVPAPAGAVPAAALAGLPGQLAAQQGQQGVAAQMQMAFMQQLMSMQGTGGALPMVEELQQAGAAEQPAKKKRRPADKPAEALEPSRRSKRTEGKERPCYVFEQERGSGGSRPPRDGPLVKEGECEEVYGAAHVLALGSTDKEWEMFTDGYNSGGERIYDSDKGLSCHQCRQKTLGQRTSCSRCKSGVVRAGHTRLQGAWLAALESLAICSLAANYSRLFRIVAQGVLCGDCLFARYGEHVEEAAANKAWVCPCCRDLCNCSRHRKLRKWEATGQLHRSVKSRGYLSVAHYLVLNKAGGLEGKRAALASGFCPPELAEKLEREIRELEAAAAAVPPASDQRQAQEEEALAVETQEQAQEGAKAGTGKRRKPAGGATAGAKPKTAAAGGKKQKHAAAEAAAPGGKKQMEGSKKKEAGGGKKRGRPAKAQPAASPAGSPAAAAGVLQTSSGGAAMAPTDAGAAPAAEVAAVDAAVAAVVAAAAEGKANKGQKGSAGLPGAATLEEVVLAAPARRRHVQGLHLAAADRKRMGTG</sequence>
<evidence type="ECO:0000256" key="2">
    <source>
        <dbReference type="ARBA" id="ARBA00004496"/>
    </source>
</evidence>
<proteinExistence type="predicted"/>
<organism evidence="13">
    <name type="scientific">Chlorella variabilis</name>
    <name type="common">Green alga</name>
    <dbReference type="NCBI Taxonomy" id="554065"/>
    <lineage>
        <taxon>Eukaryota</taxon>
        <taxon>Viridiplantae</taxon>
        <taxon>Chlorophyta</taxon>
        <taxon>core chlorophytes</taxon>
        <taxon>Trebouxiophyceae</taxon>
        <taxon>Chlorellales</taxon>
        <taxon>Chlorellaceae</taxon>
        <taxon>Chlorella clade</taxon>
        <taxon>Chlorella</taxon>
    </lineage>
</organism>
<keyword evidence="3" id="KW-0963">Cytoplasm</keyword>
<dbReference type="InterPro" id="IPR018866">
    <property type="entry name" value="Znf-4CXXC_R1"/>
</dbReference>